<name>A0A9P5WX66_9AGAR</name>
<evidence type="ECO:0000313" key="3">
    <source>
        <dbReference type="EMBL" id="KAF9440533.1"/>
    </source>
</evidence>
<dbReference type="Proteomes" id="UP000807342">
    <property type="component" value="Unassembled WGS sequence"/>
</dbReference>
<protein>
    <submittedName>
        <fullName evidence="3">Uncharacterized protein</fullName>
    </submittedName>
</protein>
<dbReference type="OrthoDB" id="9514740at2759"/>
<accession>A0A9P5WX66</accession>
<sequence length="256" mass="26469">MASHIPTVLSLLGTAASAYPALATAFGGSQPSQPPPPPPQSAPYAPPAAPVQHPSSAPAPSAPVNVPGSFSSQSNNAGISTSPPSNYSNPLCDFCHSRPKFSDGSKLHPYCGKTCASKNKLKNWTPAMGNQPPQMTVPGANCDFCLARPKHFDGTKTHPFCSKACAKNANGLTNAAGTCQAPNCQNPVYTNTNGSLGEYCSMAHKTLGETLCIMCLQAPKTTLSHFCSQTCIDNAEKGTPAVLEVPVGHVTFKSGA</sequence>
<feature type="region of interest" description="Disordered" evidence="1">
    <location>
        <begin position="24"/>
        <end position="82"/>
    </location>
</feature>
<evidence type="ECO:0000256" key="2">
    <source>
        <dbReference type="SAM" id="SignalP"/>
    </source>
</evidence>
<gene>
    <name evidence="3" type="ORF">P691DRAFT_622549</name>
</gene>
<feature type="compositionally biased region" description="Pro residues" evidence="1">
    <location>
        <begin position="32"/>
        <end position="49"/>
    </location>
</feature>
<evidence type="ECO:0000256" key="1">
    <source>
        <dbReference type="SAM" id="MobiDB-lite"/>
    </source>
</evidence>
<comment type="caution">
    <text evidence="3">The sequence shown here is derived from an EMBL/GenBank/DDBJ whole genome shotgun (WGS) entry which is preliminary data.</text>
</comment>
<feature type="compositionally biased region" description="Low complexity" evidence="1">
    <location>
        <begin position="50"/>
        <end position="67"/>
    </location>
</feature>
<feature type="chain" id="PRO_5040247383" evidence="2">
    <location>
        <begin position="19"/>
        <end position="256"/>
    </location>
</feature>
<feature type="non-terminal residue" evidence="3">
    <location>
        <position position="256"/>
    </location>
</feature>
<organism evidence="3 4">
    <name type="scientific">Macrolepiota fuliginosa MF-IS2</name>
    <dbReference type="NCBI Taxonomy" id="1400762"/>
    <lineage>
        <taxon>Eukaryota</taxon>
        <taxon>Fungi</taxon>
        <taxon>Dikarya</taxon>
        <taxon>Basidiomycota</taxon>
        <taxon>Agaricomycotina</taxon>
        <taxon>Agaricomycetes</taxon>
        <taxon>Agaricomycetidae</taxon>
        <taxon>Agaricales</taxon>
        <taxon>Agaricineae</taxon>
        <taxon>Agaricaceae</taxon>
        <taxon>Macrolepiota</taxon>
    </lineage>
</organism>
<feature type="compositionally biased region" description="Polar residues" evidence="1">
    <location>
        <begin position="68"/>
        <end position="82"/>
    </location>
</feature>
<keyword evidence="2" id="KW-0732">Signal</keyword>
<keyword evidence="4" id="KW-1185">Reference proteome</keyword>
<proteinExistence type="predicted"/>
<evidence type="ECO:0000313" key="4">
    <source>
        <dbReference type="Proteomes" id="UP000807342"/>
    </source>
</evidence>
<feature type="signal peptide" evidence="2">
    <location>
        <begin position="1"/>
        <end position="18"/>
    </location>
</feature>
<reference evidence="3" key="1">
    <citation type="submission" date="2020-11" db="EMBL/GenBank/DDBJ databases">
        <authorList>
            <consortium name="DOE Joint Genome Institute"/>
            <person name="Ahrendt S."/>
            <person name="Riley R."/>
            <person name="Andreopoulos W."/>
            <person name="Labutti K."/>
            <person name="Pangilinan J."/>
            <person name="Ruiz-Duenas F.J."/>
            <person name="Barrasa J.M."/>
            <person name="Sanchez-Garcia M."/>
            <person name="Camarero S."/>
            <person name="Miyauchi S."/>
            <person name="Serrano A."/>
            <person name="Linde D."/>
            <person name="Babiker R."/>
            <person name="Drula E."/>
            <person name="Ayuso-Fernandez I."/>
            <person name="Pacheco R."/>
            <person name="Padilla G."/>
            <person name="Ferreira P."/>
            <person name="Barriuso J."/>
            <person name="Kellner H."/>
            <person name="Castanera R."/>
            <person name="Alfaro M."/>
            <person name="Ramirez L."/>
            <person name="Pisabarro A.G."/>
            <person name="Kuo A."/>
            <person name="Tritt A."/>
            <person name="Lipzen A."/>
            <person name="He G."/>
            <person name="Yan M."/>
            <person name="Ng V."/>
            <person name="Cullen D."/>
            <person name="Martin F."/>
            <person name="Rosso M.-N."/>
            <person name="Henrissat B."/>
            <person name="Hibbett D."/>
            <person name="Martinez A.T."/>
            <person name="Grigoriev I.V."/>
        </authorList>
    </citation>
    <scope>NUCLEOTIDE SEQUENCE</scope>
    <source>
        <strain evidence="3">MF-IS2</strain>
    </source>
</reference>
<dbReference type="AlphaFoldDB" id="A0A9P5WX66"/>
<dbReference type="EMBL" id="MU152453">
    <property type="protein sequence ID" value="KAF9440533.1"/>
    <property type="molecule type" value="Genomic_DNA"/>
</dbReference>